<dbReference type="FunFam" id="3.30.565.10:FF:000037">
    <property type="entry name" value="Hybrid sensor histidine kinase/response regulator"/>
    <property type="match status" value="1"/>
</dbReference>
<keyword evidence="6" id="KW-0418">Kinase</keyword>
<dbReference type="RefSeq" id="WP_028727471.1">
    <property type="nucleotide sequence ID" value="NZ_AUAE01000014.1"/>
</dbReference>
<dbReference type="SUPFAM" id="SSF46689">
    <property type="entry name" value="Homeodomain-like"/>
    <property type="match status" value="1"/>
</dbReference>
<dbReference type="Pfam" id="PF00072">
    <property type="entry name" value="Response_reg"/>
    <property type="match status" value="1"/>
</dbReference>
<dbReference type="HOGENOM" id="CLU_000445_28_1_10"/>
<evidence type="ECO:0000313" key="17">
    <source>
        <dbReference type="Proteomes" id="UP000033035"/>
    </source>
</evidence>
<dbReference type="PROSITE" id="PS00041">
    <property type="entry name" value="HTH_ARAC_FAMILY_1"/>
    <property type="match status" value="1"/>
</dbReference>
<evidence type="ECO:0000256" key="8">
    <source>
        <dbReference type="ARBA" id="ARBA00023012"/>
    </source>
</evidence>
<evidence type="ECO:0000256" key="6">
    <source>
        <dbReference type="ARBA" id="ARBA00022777"/>
    </source>
</evidence>
<dbReference type="InterPro" id="IPR003661">
    <property type="entry name" value="HisK_dim/P_dom"/>
</dbReference>
<dbReference type="Pfam" id="PF12833">
    <property type="entry name" value="HTH_18"/>
    <property type="match status" value="1"/>
</dbReference>
<comment type="caution">
    <text evidence="16">The sequence shown here is derived from an EMBL/GenBank/DDBJ whole genome shotgun (WGS) entry which is preliminary data.</text>
</comment>
<dbReference type="SUPFAM" id="SSF63829">
    <property type="entry name" value="Calcium-dependent phosphotriesterase"/>
    <property type="match status" value="3"/>
</dbReference>
<keyword evidence="17" id="KW-1185">Reference proteome</keyword>
<dbReference type="GO" id="GO:0000155">
    <property type="term" value="F:phosphorelay sensor kinase activity"/>
    <property type="evidence" value="ECO:0007669"/>
    <property type="project" value="InterPro"/>
</dbReference>
<dbReference type="InterPro" id="IPR018062">
    <property type="entry name" value="HTH_AraC-typ_CS"/>
</dbReference>
<dbReference type="CDD" id="cd00082">
    <property type="entry name" value="HisKA"/>
    <property type="match status" value="1"/>
</dbReference>
<evidence type="ECO:0000256" key="2">
    <source>
        <dbReference type="ARBA" id="ARBA00012438"/>
    </source>
</evidence>
<reference evidence="16 17" key="1">
    <citation type="submission" date="2013-04" db="EMBL/GenBank/DDBJ databases">
        <title>The Genome Sequence of Parabacteroides gordonii DSM 23371.</title>
        <authorList>
            <consortium name="The Broad Institute Genomics Platform"/>
            <person name="Earl A."/>
            <person name="Ward D."/>
            <person name="Feldgarden M."/>
            <person name="Gevers D."/>
            <person name="Martens E."/>
            <person name="Sakamoto M."/>
            <person name="Benno Y."/>
            <person name="Suzuki N."/>
            <person name="Matsunaga N."/>
            <person name="Koshihara K."/>
            <person name="Seki M."/>
            <person name="Komiya H."/>
            <person name="Walker B."/>
            <person name="Young S."/>
            <person name="Zeng Q."/>
            <person name="Gargeya S."/>
            <person name="Fitzgerald M."/>
            <person name="Haas B."/>
            <person name="Abouelleil A."/>
            <person name="Allen A.W."/>
            <person name="Alvarado L."/>
            <person name="Arachchi H.M."/>
            <person name="Berlin A.M."/>
            <person name="Chapman S.B."/>
            <person name="Gainer-Dewar J."/>
            <person name="Goldberg J."/>
            <person name="Griggs A."/>
            <person name="Gujja S."/>
            <person name="Hansen M."/>
            <person name="Howarth C."/>
            <person name="Imamovic A."/>
            <person name="Ireland A."/>
            <person name="Larimer J."/>
            <person name="McCowan C."/>
            <person name="Murphy C."/>
            <person name="Pearson M."/>
            <person name="Poon T.W."/>
            <person name="Priest M."/>
            <person name="Roberts A."/>
            <person name="Saif S."/>
            <person name="Shea T."/>
            <person name="Sisk P."/>
            <person name="Sykes S."/>
            <person name="Wortman J."/>
            <person name="Nusbaum C."/>
            <person name="Birren B."/>
        </authorList>
    </citation>
    <scope>NUCLEOTIDE SEQUENCE [LARGE SCALE GENOMIC DNA]</scope>
    <source>
        <strain evidence="16 17">MS-1</strain>
    </source>
</reference>
<feature type="modified residue" description="4-aspartylphosphate" evidence="12">
    <location>
        <position position="1175"/>
    </location>
</feature>
<dbReference type="PANTHER" id="PTHR43547:SF2">
    <property type="entry name" value="HYBRID SIGNAL TRANSDUCTION HISTIDINE KINASE C"/>
    <property type="match status" value="1"/>
</dbReference>
<dbReference type="InterPro" id="IPR003594">
    <property type="entry name" value="HATPase_dom"/>
</dbReference>
<dbReference type="Gene3D" id="3.30.565.10">
    <property type="entry name" value="Histidine kinase-like ATPase, C-terminal domain"/>
    <property type="match status" value="1"/>
</dbReference>
<keyword evidence="7" id="KW-0067">ATP-binding</keyword>
<dbReference type="Gene3D" id="3.40.50.2300">
    <property type="match status" value="1"/>
</dbReference>
<evidence type="ECO:0000256" key="3">
    <source>
        <dbReference type="ARBA" id="ARBA00022553"/>
    </source>
</evidence>
<dbReference type="InterPro" id="IPR011123">
    <property type="entry name" value="Y_Y_Y"/>
</dbReference>
<dbReference type="InterPro" id="IPR036890">
    <property type="entry name" value="HATPase_C_sf"/>
</dbReference>
<keyword evidence="11" id="KW-0804">Transcription</keyword>
<dbReference type="Pfam" id="PF02518">
    <property type="entry name" value="HATPase_c"/>
    <property type="match status" value="1"/>
</dbReference>
<dbReference type="EC" id="2.7.13.3" evidence="2"/>
<dbReference type="InterPro" id="IPR001789">
    <property type="entry name" value="Sig_transdc_resp-reg_receiver"/>
</dbReference>
<dbReference type="SUPFAM" id="SSF47384">
    <property type="entry name" value="Homodimeric domain of signal transducing histidine kinase"/>
    <property type="match status" value="1"/>
</dbReference>
<evidence type="ECO:0000256" key="10">
    <source>
        <dbReference type="ARBA" id="ARBA00023125"/>
    </source>
</evidence>
<dbReference type="GO" id="GO:0043565">
    <property type="term" value="F:sequence-specific DNA binding"/>
    <property type="evidence" value="ECO:0007669"/>
    <property type="project" value="InterPro"/>
</dbReference>
<protein>
    <recommendedName>
        <fullName evidence="2">histidine kinase</fullName>
        <ecNumber evidence="2">2.7.13.3</ecNumber>
    </recommendedName>
</protein>
<dbReference type="Proteomes" id="UP000033035">
    <property type="component" value="Unassembled WGS sequence"/>
</dbReference>
<dbReference type="PANTHER" id="PTHR43547">
    <property type="entry name" value="TWO-COMPONENT HISTIDINE KINASE"/>
    <property type="match status" value="1"/>
</dbReference>
<dbReference type="SUPFAM" id="SSF55874">
    <property type="entry name" value="ATPase domain of HSP90 chaperone/DNA topoisomerase II/histidine kinase"/>
    <property type="match status" value="1"/>
</dbReference>
<dbReference type="InterPro" id="IPR011110">
    <property type="entry name" value="Reg_prop"/>
</dbReference>
<dbReference type="GO" id="GO:0005524">
    <property type="term" value="F:ATP binding"/>
    <property type="evidence" value="ECO:0007669"/>
    <property type="project" value="UniProtKB-KW"/>
</dbReference>
<dbReference type="Pfam" id="PF07495">
    <property type="entry name" value="Y_Y_Y"/>
    <property type="match status" value="1"/>
</dbReference>
<keyword evidence="10" id="KW-0238">DNA-binding</keyword>
<dbReference type="InterPro" id="IPR009057">
    <property type="entry name" value="Homeodomain-like_sf"/>
</dbReference>
<dbReference type="InterPro" id="IPR015943">
    <property type="entry name" value="WD40/YVTN_repeat-like_dom_sf"/>
</dbReference>
<dbReference type="CDD" id="cd00075">
    <property type="entry name" value="HATPase"/>
    <property type="match status" value="1"/>
</dbReference>
<dbReference type="FunFam" id="3.40.50.2300:FF:000138">
    <property type="entry name" value="Two-component system sensor histidine kinase/response regulator"/>
    <property type="match status" value="1"/>
</dbReference>
<evidence type="ECO:0000256" key="1">
    <source>
        <dbReference type="ARBA" id="ARBA00000085"/>
    </source>
</evidence>
<dbReference type="InterPro" id="IPR018060">
    <property type="entry name" value="HTH_AraC"/>
</dbReference>
<evidence type="ECO:0000256" key="5">
    <source>
        <dbReference type="ARBA" id="ARBA00022741"/>
    </source>
</evidence>
<evidence type="ECO:0000256" key="12">
    <source>
        <dbReference type="PROSITE-ProRule" id="PRU00169"/>
    </source>
</evidence>
<dbReference type="InterPro" id="IPR036097">
    <property type="entry name" value="HisK_dim/P_sf"/>
</dbReference>
<dbReference type="EMBL" id="AQHW01000031">
    <property type="protein sequence ID" value="KKB45682.1"/>
    <property type="molecule type" value="Genomic_DNA"/>
</dbReference>
<dbReference type="Pfam" id="PF07494">
    <property type="entry name" value="Reg_prop"/>
    <property type="match status" value="6"/>
</dbReference>
<keyword evidence="5" id="KW-0547">Nucleotide-binding</keyword>
<feature type="domain" description="Histidine kinase" evidence="14">
    <location>
        <begin position="873"/>
        <end position="1088"/>
    </location>
</feature>
<feature type="domain" description="HTH araC/xylS-type" evidence="13">
    <location>
        <begin position="1274"/>
        <end position="1374"/>
    </location>
</feature>
<dbReference type="Gene3D" id="2.60.40.10">
    <property type="entry name" value="Immunoglobulins"/>
    <property type="match status" value="1"/>
</dbReference>
<dbReference type="SUPFAM" id="SSF52172">
    <property type="entry name" value="CheY-like"/>
    <property type="match status" value="1"/>
</dbReference>
<gene>
    <name evidence="16" type="ORF">HMPREF1536_05322</name>
</gene>
<dbReference type="Gene3D" id="1.10.287.130">
    <property type="match status" value="1"/>
</dbReference>
<keyword evidence="4" id="KW-0808">Transferase</keyword>
<dbReference type="PROSITE" id="PS01124">
    <property type="entry name" value="HTH_ARAC_FAMILY_2"/>
    <property type="match status" value="1"/>
</dbReference>
<dbReference type="GO" id="GO:0003700">
    <property type="term" value="F:DNA-binding transcription factor activity"/>
    <property type="evidence" value="ECO:0007669"/>
    <property type="project" value="InterPro"/>
</dbReference>
<evidence type="ECO:0000256" key="9">
    <source>
        <dbReference type="ARBA" id="ARBA00023015"/>
    </source>
</evidence>
<dbReference type="PATRIC" id="fig|1203610.3.peg.5438"/>
<dbReference type="InterPro" id="IPR013783">
    <property type="entry name" value="Ig-like_fold"/>
</dbReference>
<dbReference type="SMART" id="SM00342">
    <property type="entry name" value="HTH_ARAC"/>
    <property type="match status" value="1"/>
</dbReference>
<dbReference type="PROSITE" id="PS50110">
    <property type="entry name" value="RESPONSE_REGULATORY"/>
    <property type="match status" value="1"/>
</dbReference>
<accession>A0A0F5IKN3</accession>
<dbReference type="STRING" id="1203610.HMPREF1536_05322"/>
<dbReference type="SMART" id="SM00388">
    <property type="entry name" value="HisKA"/>
    <property type="match status" value="1"/>
</dbReference>
<dbReference type="Pfam" id="PF00512">
    <property type="entry name" value="HisKA"/>
    <property type="match status" value="1"/>
</dbReference>
<keyword evidence="8" id="KW-0902">Two-component regulatory system</keyword>
<keyword evidence="3 12" id="KW-0597">Phosphoprotein</keyword>
<organism evidence="16 17">
    <name type="scientific">Parabacteroides gordonii MS-1 = DSM 23371</name>
    <dbReference type="NCBI Taxonomy" id="1203610"/>
    <lineage>
        <taxon>Bacteria</taxon>
        <taxon>Pseudomonadati</taxon>
        <taxon>Bacteroidota</taxon>
        <taxon>Bacteroidia</taxon>
        <taxon>Bacteroidales</taxon>
        <taxon>Tannerellaceae</taxon>
        <taxon>Parabacteroides</taxon>
    </lineage>
</organism>
<evidence type="ECO:0000256" key="11">
    <source>
        <dbReference type="ARBA" id="ARBA00023163"/>
    </source>
</evidence>
<evidence type="ECO:0000259" key="15">
    <source>
        <dbReference type="PROSITE" id="PS50110"/>
    </source>
</evidence>
<dbReference type="PROSITE" id="PS50109">
    <property type="entry name" value="HIS_KIN"/>
    <property type="match status" value="1"/>
</dbReference>
<proteinExistence type="predicted"/>
<evidence type="ECO:0000313" key="16">
    <source>
        <dbReference type="EMBL" id="KKB45682.1"/>
    </source>
</evidence>
<dbReference type="Gene3D" id="2.130.10.10">
    <property type="entry name" value="YVTN repeat-like/Quinoprotein amine dehydrogenase"/>
    <property type="match status" value="2"/>
</dbReference>
<dbReference type="SMART" id="SM00448">
    <property type="entry name" value="REC"/>
    <property type="match status" value="1"/>
</dbReference>
<dbReference type="SMART" id="SM00387">
    <property type="entry name" value="HATPase_c"/>
    <property type="match status" value="1"/>
</dbReference>
<keyword evidence="9" id="KW-0805">Transcription regulation</keyword>
<dbReference type="InterPro" id="IPR011006">
    <property type="entry name" value="CheY-like_superfamily"/>
</dbReference>
<evidence type="ECO:0000259" key="14">
    <source>
        <dbReference type="PROSITE" id="PS50109"/>
    </source>
</evidence>
<evidence type="ECO:0000259" key="13">
    <source>
        <dbReference type="PROSITE" id="PS01124"/>
    </source>
</evidence>
<evidence type="ECO:0000256" key="4">
    <source>
        <dbReference type="ARBA" id="ARBA00022679"/>
    </source>
</evidence>
<comment type="catalytic activity">
    <reaction evidence="1">
        <text>ATP + protein L-histidine = ADP + protein N-phospho-L-histidine.</text>
        <dbReference type="EC" id="2.7.13.3"/>
    </reaction>
</comment>
<sequence>MKNTSRFWLFNILLMSVLLWGIQDRLLADNASIKNLRFNRISSFEDLPSEEITQIIQDNKGYIWIATNSGLCRYDGYRIRTYKDNLFTPGILTDNQIKTIAEDHSYNLWIGTNNGLNILNMITGQIHKAEDSRLQDKVVSVLYVSKDNNVWVGMDDGLYRYIPERGSFIVYDKATNGRPLVGIKSIMEDSKGRLWIGTWAVGLLRYEKDKDAFISYPQMDERNSAHVLFEDSYQTIWVGTWDRGLYHLNTPETPETVTWKHYLSQPGNKQSLSDNIIYSIEEETGSNTLWIGTRSGLSILDLDSKDDSFVNYLPESESYKLPYNELDAIVRDRSGIMWLGMMGGGVYSVNMRHSPFQKNDLESVKHRLFSNSVRSMFVDSEQTLWMGIGSYGLVIQEQGAEQPVFYIDHPDFRQPTPYLYTINHIIERRDEQEIWFGTWGSGITIYDKDAAGNKIRHLNEENTPWLPDGFIFSMLEDSRKNVWIGCRSGVAVYGPDGKGVSLSDYRAEPDGAPINYCYYAIEETRDGNIWLGSNHGIIRVSGDASQPDQLQFSLYDRANGKLTYEWLQCLYEDSKGNLWAGSDGGGLNLYDKESDSFISVNRRYNLQTDVVSNIQEDESGNLWLGTGSGLVRLTVSPDAATASSRTYTATDGLPDNSFIRDAIAKAKDGKLYFGGHNGYASFYPQKVKEDDVVPPVAITNISIFNTPLDELTPADREEITPNSSSFANELVLDYNRNHFSIEFSSLSYANPSKNKYAYKLEGYDTDWQYTGASSRVANYNNLKSGLYTFHLKGSNENGLWNEQERVLQIRILPPPWKTTWAYTLYILLLSATVFVTYRVLKNRIREKQAQELQKMELVKTKEINHAKLQFFTNITHEFLTPLTILSASLDEMKMQAPQLDDFYKVMSDNINRLIRLLQQILEFRKAETGNLKLKVSEADLATFVRKEVEAFRPLMKKKKMQFSFTCQPDTITGYFDPDKLDKILYNLLSNASKYNREGGTIDVNLSLDEEENIVTLSVKDNGQGISKEGMKNLFKRFYEGDYRRFNTTGTGIGLSLVKDLVTLHEGTIRVESEEGQGATFIVTLPISRSAYKEEQVDELITPAADEQVLPAESGDTGSTSKEKSGYSLLLVEDNEELLALMVKLLGREYPVYTAHNGKEAIQAIESNDIDLIVSDVMMPEMNGVELCRYVKGNFDICHIPIILLTAKNKEEDRIEAYESGADGFLSKPFNLSLLHARIKNLLRGKERTARDFKKQLVFEAQELNYTSLDEDFLQRAISCVQKHLDNSEFDQQQFMEEMATSKSTLYKKLKSLTGLNTSAFIRNIRLKAACQIIEEKKRVRISELAYAVGFNDPKYFSACFRKEFGMLPSEYMERYHPEAAEEGEL</sequence>
<dbReference type="PRINTS" id="PR00344">
    <property type="entry name" value="BCTRLSENSOR"/>
</dbReference>
<dbReference type="Gene3D" id="1.10.10.60">
    <property type="entry name" value="Homeodomain-like"/>
    <property type="match status" value="1"/>
</dbReference>
<feature type="domain" description="Response regulatory" evidence="15">
    <location>
        <begin position="1127"/>
        <end position="1242"/>
    </location>
</feature>
<dbReference type="FunFam" id="2.60.40.10:FF:000791">
    <property type="entry name" value="Two-component system sensor histidine kinase/response regulator"/>
    <property type="match status" value="1"/>
</dbReference>
<dbReference type="InterPro" id="IPR005467">
    <property type="entry name" value="His_kinase_dom"/>
</dbReference>
<dbReference type="InterPro" id="IPR004358">
    <property type="entry name" value="Sig_transdc_His_kin-like_C"/>
</dbReference>
<evidence type="ECO:0000256" key="7">
    <source>
        <dbReference type="ARBA" id="ARBA00022840"/>
    </source>
</evidence>
<name>A0A0F5IKN3_9BACT</name>